<comment type="subcellular location">
    <subcellularLocation>
        <location evidence="1">Secreted</location>
        <location evidence="1">Cell wall</location>
    </subcellularLocation>
</comment>
<dbReference type="InterPro" id="IPR005528">
    <property type="entry name" value="ChpA-H"/>
</dbReference>
<organism evidence="11 12">
    <name type="scientific">Streptomyces purpurascens</name>
    <dbReference type="NCBI Taxonomy" id="1924"/>
    <lineage>
        <taxon>Bacteria</taxon>
        <taxon>Bacillati</taxon>
        <taxon>Actinomycetota</taxon>
        <taxon>Actinomycetes</taxon>
        <taxon>Kitasatosporales</taxon>
        <taxon>Streptomycetaceae</taxon>
        <taxon>Streptomyces</taxon>
    </lineage>
</organism>
<accession>A0ABZ1MMU8</accession>
<proteinExistence type="predicted"/>
<dbReference type="Pfam" id="PF03777">
    <property type="entry name" value="ChpA-C"/>
    <property type="match status" value="2"/>
</dbReference>
<feature type="signal peptide" evidence="9">
    <location>
        <begin position="1"/>
        <end position="29"/>
    </location>
</feature>
<evidence type="ECO:0000256" key="5">
    <source>
        <dbReference type="ARBA" id="ARBA00022889"/>
    </source>
</evidence>
<sequence>MRQTLSKGAFAAAAAATGILSLYGSPALADADASGVAKDSPGVLSGNSVQAPVHVPVNLCGNTVNGLAAFNKAIGNSCENTSHKPKHHDAGGGADASAVVKGSPGVGSGNNVQLPVDVPTNVCGNSVNGGALFNTAYGNDCENESSGGGYGHDHHHDTPSTDEEKTPPVKEVPSRPDHETPDSTTPDTETSSTSEEEEVEEGTVPQLAETGSEAMAAASAASAALIVGGVMMYRRGRTTSSR</sequence>
<dbReference type="PROSITE" id="PS51884">
    <property type="entry name" value="CHAPLIN"/>
    <property type="match status" value="2"/>
</dbReference>
<reference evidence="11 12" key="1">
    <citation type="submission" date="2022-10" db="EMBL/GenBank/DDBJ databases">
        <title>The complete genomes of actinobacterial strains from the NBC collection.</title>
        <authorList>
            <person name="Joergensen T.S."/>
            <person name="Alvarez Arevalo M."/>
            <person name="Sterndorff E.B."/>
            <person name="Faurdal D."/>
            <person name="Vuksanovic O."/>
            <person name="Mourched A.-S."/>
            <person name="Charusanti P."/>
            <person name="Shaw S."/>
            <person name="Blin K."/>
            <person name="Weber T."/>
        </authorList>
    </citation>
    <scope>NUCLEOTIDE SEQUENCE [LARGE SCALE GENOMIC DNA]</scope>
    <source>
        <strain evidence="11 12">NBC_00017</strain>
    </source>
</reference>
<feature type="domain" description="Chaplin" evidence="10">
    <location>
        <begin position="40"/>
        <end position="80"/>
    </location>
</feature>
<gene>
    <name evidence="11" type="ORF">OHU35_15180</name>
</gene>
<evidence type="ECO:0000256" key="6">
    <source>
        <dbReference type="ARBA" id="ARBA00023087"/>
    </source>
</evidence>
<evidence type="ECO:0000259" key="10">
    <source>
        <dbReference type="PROSITE" id="PS51884"/>
    </source>
</evidence>
<feature type="domain" description="Chaplin" evidence="10">
    <location>
        <begin position="103"/>
        <end position="143"/>
    </location>
</feature>
<feature type="region of interest" description="Disordered" evidence="8">
    <location>
        <begin position="80"/>
        <end position="110"/>
    </location>
</feature>
<feature type="compositionally biased region" description="Basic and acidic residues" evidence="8">
    <location>
        <begin position="151"/>
        <end position="181"/>
    </location>
</feature>
<feature type="region of interest" description="Disordered" evidence="8">
    <location>
        <begin position="144"/>
        <end position="213"/>
    </location>
</feature>
<evidence type="ECO:0000256" key="7">
    <source>
        <dbReference type="PROSITE-ProRule" id="PRU01232"/>
    </source>
</evidence>
<dbReference type="EMBL" id="CP108341">
    <property type="protein sequence ID" value="WTW27320.1"/>
    <property type="molecule type" value="Genomic_DNA"/>
</dbReference>
<keyword evidence="5" id="KW-0130">Cell adhesion</keyword>
<evidence type="ECO:0000256" key="9">
    <source>
        <dbReference type="SAM" id="SignalP"/>
    </source>
</evidence>
<name>A0ABZ1MMU8_STREF</name>
<feature type="chain" id="PRO_5046095562" evidence="9">
    <location>
        <begin position="30"/>
        <end position="242"/>
    </location>
</feature>
<keyword evidence="4 9" id="KW-0732">Signal</keyword>
<evidence type="ECO:0000256" key="2">
    <source>
        <dbReference type="ARBA" id="ARBA00022512"/>
    </source>
</evidence>
<evidence type="ECO:0000313" key="12">
    <source>
        <dbReference type="Proteomes" id="UP001621512"/>
    </source>
</evidence>
<evidence type="ECO:0000313" key="11">
    <source>
        <dbReference type="EMBL" id="WTW27320.1"/>
    </source>
</evidence>
<evidence type="ECO:0000256" key="8">
    <source>
        <dbReference type="SAM" id="MobiDB-lite"/>
    </source>
</evidence>
<protein>
    <submittedName>
        <fullName evidence="11">Chaplin</fullName>
    </submittedName>
</protein>
<evidence type="ECO:0000256" key="1">
    <source>
        <dbReference type="ARBA" id="ARBA00004191"/>
    </source>
</evidence>
<feature type="compositionally biased region" description="Low complexity" evidence="8">
    <location>
        <begin position="182"/>
        <end position="193"/>
    </location>
</feature>
<evidence type="ECO:0000256" key="4">
    <source>
        <dbReference type="ARBA" id="ARBA00022729"/>
    </source>
</evidence>
<dbReference type="Proteomes" id="UP001621512">
    <property type="component" value="Chromosome"/>
</dbReference>
<keyword evidence="2" id="KW-0134">Cell wall</keyword>
<keyword evidence="6 7" id="KW-0034">Amyloid</keyword>
<evidence type="ECO:0000256" key="3">
    <source>
        <dbReference type="ARBA" id="ARBA00022525"/>
    </source>
</evidence>
<keyword evidence="12" id="KW-1185">Reference proteome</keyword>
<keyword evidence="3" id="KW-0964">Secreted</keyword>
<dbReference type="RefSeq" id="WP_189723762.1">
    <property type="nucleotide sequence ID" value="NZ_BMUK01000004.1"/>
</dbReference>